<dbReference type="EMBL" id="BTSY01000001">
    <property type="protein sequence ID" value="GMT10716.1"/>
    <property type="molecule type" value="Genomic_DNA"/>
</dbReference>
<feature type="non-terminal residue" evidence="2">
    <location>
        <position position="1"/>
    </location>
</feature>
<dbReference type="AlphaFoldDB" id="A0AAV5UW28"/>
<accession>A0AAV5UW28</accession>
<keyword evidence="3" id="KW-1185">Reference proteome</keyword>
<reference evidence="2" key="1">
    <citation type="submission" date="2023-10" db="EMBL/GenBank/DDBJ databases">
        <title>Genome assembly of Pristionchus species.</title>
        <authorList>
            <person name="Yoshida K."/>
            <person name="Sommer R.J."/>
        </authorList>
    </citation>
    <scope>NUCLEOTIDE SEQUENCE</scope>
    <source>
        <strain evidence="2">RS5133</strain>
    </source>
</reference>
<feature type="domain" description="Beta-lactamase-related" evidence="1">
    <location>
        <begin position="259"/>
        <end position="551"/>
    </location>
</feature>
<evidence type="ECO:0000313" key="2">
    <source>
        <dbReference type="EMBL" id="GMT10716.1"/>
    </source>
</evidence>
<dbReference type="Gene3D" id="3.40.710.10">
    <property type="entry name" value="DD-peptidase/beta-lactamase superfamily"/>
    <property type="match status" value="1"/>
</dbReference>
<dbReference type="PANTHER" id="PTHR46825">
    <property type="entry name" value="D-ALANYL-D-ALANINE-CARBOXYPEPTIDASE/ENDOPEPTIDASE AMPH"/>
    <property type="match status" value="1"/>
</dbReference>
<evidence type="ECO:0000313" key="3">
    <source>
        <dbReference type="Proteomes" id="UP001432322"/>
    </source>
</evidence>
<comment type="caution">
    <text evidence="2">The sequence shown here is derived from an EMBL/GenBank/DDBJ whole genome shotgun (WGS) entry which is preliminary data.</text>
</comment>
<dbReference type="PANTHER" id="PTHR46825:SF9">
    <property type="entry name" value="BETA-LACTAMASE-RELATED DOMAIN-CONTAINING PROTEIN"/>
    <property type="match status" value="1"/>
</dbReference>
<organism evidence="2 3">
    <name type="scientific">Pristionchus fissidentatus</name>
    <dbReference type="NCBI Taxonomy" id="1538716"/>
    <lineage>
        <taxon>Eukaryota</taxon>
        <taxon>Metazoa</taxon>
        <taxon>Ecdysozoa</taxon>
        <taxon>Nematoda</taxon>
        <taxon>Chromadorea</taxon>
        <taxon>Rhabditida</taxon>
        <taxon>Rhabditina</taxon>
        <taxon>Diplogasteromorpha</taxon>
        <taxon>Diplogasteroidea</taxon>
        <taxon>Neodiplogasteridae</taxon>
        <taxon>Pristionchus</taxon>
    </lineage>
</organism>
<dbReference type="InterPro" id="IPR012338">
    <property type="entry name" value="Beta-lactam/transpept-like"/>
</dbReference>
<name>A0AAV5UW28_9BILA</name>
<dbReference type="InterPro" id="IPR001466">
    <property type="entry name" value="Beta-lactam-related"/>
</dbReference>
<protein>
    <recommendedName>
        <fullName evidence="1">Beta-lactamase-related domain-containing protein</fullName>
    </recommendedName>
</protein>
<dbReference type="Proteomes" id="UP001432322">
    <property type="component" value="Unassembled WGS sequence"/>
</dbReference>
<dbReference type="Pfam" id="PF00144">
    <property type="entry name" value="Beta-lactamase"/>
    <property type="match status" value="1"/>
</dbReference>
<dbReference type="InterPro" id="IPR050491">
    <property type="entry name" value="AmpC-like"/>
</dbReference>
<proteinExistence type="predicted"/>
<gene>
    <name evidence="2" type="ORF">PFISCL1PPCAC_2013</name>
</gene>
<evidence type="ECO:0000259" key="1">
    <source>
        <dbReference type="Pfam" id="PF00144"/>
    </source>
</evidence>
<sequence>LMLLLILLIFSVSSQEIFDLSFFGSSRLIRGHHLFPNYFSPSSSFFSLPSKDEYAISYIHTHIGQINDVISDVSMDNMLIKSICSYSQEGETYYVVNTGSGEGRHEIALNLTMKELQESMKTHTESQVEVSHICSNGRTFDVVWHHAKNFVQHFIVEESPLKEVMNSSESMAREGYYPSTIQSFIAPSTPRALVIWRKGFGVKGRLYLSSISPVNREGHISVWRDDGFSWRNRTIPRSIRLGSFDLSALDWEVESEIRRQEVPSISISVQYSNQTLFERSYGYADLVKEIEATTSHRYRIASVSKTITAMLVTHLVNAGKISYGDRVFGPNGILSSLYRGPMNIYLRSITVQNLLEHSSGAWSHFMKLEFTKRELTNSQFLYWILASNQPTIPPGRVHIYSNIGYIFLGRVIEAVSGMTYETFARQSLFRPLNIEGAAIADRVPLSDEVNYYSHDNASPYLSWSPRRLDAAAGWTLKAGDIARVMSELNTHRNGKYRLMVVRGWTRWNYGRGVQIGNDGSIYHMGSMAGSESLAYSKGRLSIGLVANLRGTRENWLTPWMESVARRLSTRFQ</sequence>
<dbReference type="SUPFAM" id="SSF56601">
    <property type="entry name" value="beta-lactamase/transpeptidase-like"/>
    <property type="match status" value="1"/>
</dbReference>